<accession>A0A100YUS8</accession>
<dbReference type="Proteomes" id="UP000054078">
    <property type="component" value="Unassembled WGS sequence"/>
</dbReference>
<name>A0A100YUS8_TRASO</name>
<keyword evidence="1" id="KW-0812">Transmembrane</keyword>
<evidence type="ECO:0000313" key="2">
    <source>
        <dbReference type="EMBL" id="KUH58071.1"/>
    </source>
</evidence>
<dbReference type="GO" id="GO:0090563">
    <property type="term" value="F:protein-phosphocysteine-sugar phosphotransferase activity"/>
    <property type="evidence" value="ECO:0007669"/>
    <property type="project" value="TreeGrafter"/>
</dbReference>
<dbReference type="GO" id="GO:0005886">
    <property type="term" value="C:plasma membrane"/>
    <property type="evidence" value="ECO:0007669"/>
    <property type="project" value="TreeGrafter"/>
</dbReference>
<comment type="caution">
    <text evidence="2">The sequence shown here is derived from an EMBL/GenBank/DDBJ whole genome shotgun (WGS) entry which is preliminary data.</text>
</comment>
<dbReference type="AlphaFoldDB" id="A0A100YUS8"/>
<evidence type="ECO:0000256" key="1">
    <source>
        <dbReference type="SAM" id="Phobius"/>
    </source>
</evidence>
<keyword evidence="3" id="KW-1185">Reference proteome</keyword>
<feature type="transmembrane region" description="Helical" evidence="1">
    <location>
        <begin position="35"/>
        <end position="54"/>
    </location>
</feature>
<evidence type="ECO:0000313" key="3">
    <source>
        <dbReference type="Proteomes" id="UP000054078"/>
    </source>
</evidence>
<gene>
    <name evidence="2" type="ORF">AUL39_07580</name>
</gene>
<dbReference type="InterPro" id="IPR050558">
    <property type="entry name" value="PTS_Sugar-Specific_Components"/>
</dbReference>
<sequence>MVKMTPVLLVCGMFKTAQTLIGPSMLSLVDETDNLYALLGMVYDAGFYFMPIYLGYSCAEKLGGTPVLGSLVGGIMMVPALPSLRATAPRSLCTASPARPLTTAAQCFQS</sequence>
<protein>
    <submittedName>
        <fullName evidence="2">Uncharacterized protein</fullName>
    </submittedName>
</protein>
<dbReference type="EMBL" id="LOJF01000010">
    <property type="protein sequence ID" value="KUH58071.1"/>
    <property type="molecule type" value="Genomic_DNA"/>
</dbReference>
<dbReference type="GO" id="GO:0009401">
    <property type="term" value="P:phosphoenolpyruvate-dependent sugar phosphotransferase system"/>
    <property type="evidence" value="ECO:0007669"/>
    <property type="project" value="TreeGrafter"/>
</dbReference>
<dbReference type="STRING" id="1299998.AUL39_07580"/>
<dbReference type="PANTHER" id="PTHR30175:SF1">
    <property type="entry name" value="PTS SYSTEM ARBUTIN-, CELLOBIOSE-, AND SALICIN-SPECIFIC EIIBC COMPONENT-RELATED"/>
    <property type="match status" value="1"/>
</dbReference>
<keyword evidence="1" id="KW-1133">Transmembrane helix</keyword>
<dbReference type="PANTHER" id="PTHR30175">
    <property type="entry name" value="PHOSPHOTRANSFERASE SYSTEM TRANSPORT PROTEIN"/>
    <property type="match status" value="1"/>
</dbReference>
<reference evidence="2 3" key="1">
    <citation type="submission" date="2015-12" db="EMBL/GenBank/DDBJ databases">
        <title>Draft Genome Sequence of Olsenella scatoligenes SK9K4T; a Producer of 3-Methylindole- (skatole) and 4-Methylphenol- (p-cresol) Isolated from Pig Feces.</title>
        <authorList>
            <person name="Li X."/>
            <person name="Borg B."/>
            <person name="Canibe N."/>
        </authorList>
    </citation>
    <scope>NUCLEOTIDE SEQUENCE [LARGE SCALE GENOMIC DNA]</scope>
    <source>
        <strain evidence="2 3">SK9K4</strain>
    </source>
</reference>
<proteinExistence type="predicted"/>
<keyword evidence="1" id="KW-0472">Membrane</keyword>
<organism evidence="2 3">
    <name type="scientific">Tractidigestivibacter scatoligenes</name>
    <name type="common">Olsenella scatoligenes</name>
    <dbReference type="NCBI Taxonomy" id="1299998"/>
    <lineage>
        <taxon>Bacteria</taxon>
        <taxon>Bacillati</taxon>
        <taxon>Actinomycetota</taxon>
        <taxon>Coriobacteriia</taxon>
        <taxon>Coriobacteriales</taxon>
        <taxon>Atopobiaceae</taxon>
        <taxon>Tractidigestivibacter</taxon>
    </lineage>
</organism>
<feature type="transmembrane region" description="Helical" evidence="1">
    <location>
        <begin position="66"/>
        <end position="84"/>
    </location>
</feature>